<name>A0A510UNR3_ALIFS</name>
<accession>A0A510UNR3</accession>
<dbReference type="AlphaFoldDB" id="A0A510UNR3"/>
<organism evidence="9 11">
    <name type="scientific">Aliivibrio fischeri</name>
    <name type="common">Vibrio fischeri</name>
    <dbReference type="NCBI Taxonomy" id="668"/>
    <lineage>
        <taxon>Bacteria</taxon>
        <taxon>Pseudomonadati</taxon>
        <taxon>Pseudomonadota</taxon>
        <taxon>Gammaproteobacteria</taxon>
        <taxon>Vibrionales</taxon>
        <taxon>Vibrionaceae</taxon>
        <taxon>Aliivibrio</taxon>
    </lineage>
</organism>
<comment type="similarity">
    <text evidence="8">Belongs to the hok/gef family.</text>
</comment>
<keyword evidence="4" id="KW-1277">Toxin-antitoxin system</keyword>
<comment type="caution">
    <text evidence="9">The sequence shown here is derived from an EMBL/GenBank/DDBJ whole genome shotgun (WGS) entry which is preliminary data.</text>
</comment>
<keyword evidence="3" id="KW-0997">Cell inner membrane</keyword>
<dbReference type="GO" id="GO:0005886">
    <property type="term" value="C:plasma membrane"/>
    <property type="evidence" value="ECO:0007669"/>
    <property type="project" value="UniProtKB-SubCell"/>
</dbReference>
<dbReference type="Proteomes" id="UP000448038">
    <property type="component" value="Unassembled WGS sequence"/>
</dbReference>
<keyword evidence="6 8" id="KW-1133">Transmembrane helix</keyword>
<dbReference type="RefSeq" id="WP_146866836.1">
    <property type="nucleotide sequence ID" value="NZ_BJTZ01000066.1"/>
</dbReference>
<keyword evidence="5 8" id="KW-0812">Transmembrane</keyword>
<gene>
    <name evidence="9" type="ORF">AFI02nite_41420</name>
    <name evidence="10" type="ORF">GNP88_20820</name>
</gene>
<dbReference type="Proteomes" id="UP000321787">
    <property type="component" value="Unassembled WGS sequence"/>
</dbReference>
<feature type="transmembrane region" description="Helical" evidence="8">
    <location>
        <begin position="6"/>
        <end position="24"/>
    </location>
</feature>
<evidence type="ECO:0000313" key="9">
    <source>
        <dbReference type="EMBL" id="GEK16106.1"/>
    </source>
</evidence>
<comment type="subcellular location">
    <subcellularLocation>
        <location evidence="1 8">Cell inner membrane</location>
        <topology evidence="1 8">Single-pass membrane protein</topology>
    </subcellularLocation>
</comment>
<evidence type="ECO:0000313" key="12">
    <source>
        <dbReference type="Proteomes" id="UP000448038"/>
    </source>
</evidence>
<keyword evidence="7 8" id="KW-0472">Membrane</keyword>
<evidence type="ECO:0000256" key="3">
    <source>
        <dbReference type="ARBA" id="ARBA00022519"/>
    </source>
</evidence>
<evidence type="ECO:0000256" key="7">
    <source>
        <dbReference type="ARBA" id="ARBA00023136"/>
    </source>
</evidence>
<evidence type="ECO:0000256" key="6">
    <source>
        <dbReference type="ARBA" id="ARBA00022989"/>
    </source>
</evidence>
<keyword evidence="2" id="KW-1003">Cell membrane</keyword>
<evidence type="ECO:0000313" key="10">
    <source>
        <dbReference type="EMBL" id="MUK51531.1"/>
    </source>
</evidence>
<reference evidence="10 12" key="2">
    <citation type="submission" date="2019-11" db="EMBL/GenBank/DDBJ databases">
        <title>Using colonization assays and comparative genomics to discover symbiosis behaviors and factors in Vibrio fischeri.</title>
        <authorList>
            <person name="Bongrand C."/>
            <person name="Moriano-Gutierrez S."/>
            <person name="Arevalo P."/>
            <person name="Mcfall-Ngai M."/>
            <person name="Visick K."/>
            <person name="Polz M.F."/>
            <person name="Ruby E.G."/>
        </authorList>
    </citation>
    <scope>NUCLEOTIDE SEQUENCE [LARGE SCALE GENOMIC DNA]</scope>
    <source>
        <strain evidence="12">emors.4.1</strain>
        <strain evidence="10">Emors.4.1</strain>
    </source>
</reference>
<evidence type="ECO:0000256" key="8">
    <source>
        <dbReference type="RuleBase" id="RU221113"/>
    </source>
</evidence>
<dbReference type="Pfam" id="PF01848">
    <property type="entry name" value="HOK_GEF"/>
    <property type="match status" value="1"/>
</dbReference>
<dbReference type="InterPro" id="IPR000021">
    <property type="entry name" value="Hok/gef_toxin"/>
</dbReference>
<evidence type="ECO:0000256" key="1">
    <source>
        <dbReference type="ARBA" id="ARBA00004377"/>
    </source>
</evidence>
<reference evidence="9 11" key="1">
    <citation type="submission" date="2019-07" db="EMBL/GenBank/DDBJ databases">
        <title>Whole genome shotgun sequence of Aliivibrio fischeri NBRC 101058.</title>
        <authorList>
            <person name="Hosoyama A."/>
            <person name="Uohara A."/>
            <person name="Ohji S."/>
            <person name="Ichikawa N."/>
        </authorList>
    </citation>
    <scope>NUCLEOTIDE SEQUENCE [LARGE SCALE GENOMIC DNA]</scope>
    <source>
        <strain evidence="9 11">NBRC 101058</strain>
    </source>
</reference>
<evidence type="ECO:0000256" key="4">
    <source>
        <dbReference type="ARBA" id="ARBA00022649"/>
    </source>
</evidence>
<dbReference type="EMBL" id="WOBN01000066">
    <property type="protein sequence ID" value="MUK51531.1"/>
    <property type="molecule type" value="Genomic_DNA"/>
</dbReference>
<sequence>MLKKLAVTSLVVICGTIVISLWLVRDSLCDVSYESGGTILKATLAYESR</sequence>
<evidence type="ECO:0000256" key="5">
    <source>
        <dbReference type="ARBA" id="ARBA00022692"/>
    </source>
</evidence>
<evidence type="ECO:0000256" key="2">
    <source>
        <dbReference type="ARBA" id="ARBA00022475"/>
    </source>
</evidence>
<evidence type="ECO:0000313" key="11">
    <source>
        <dbReference type="Proteomes" id="UP000321787"/>
    </source>
</evidence>
<proteinExistence type="inferred from homology"/>
<dbReference type="PRINTS" id="PR00281">
    <property type="entry name" value="HOKGEFTOXIC"/>
</dbReference>
<protein>
    <submittedName>
        <fullName evidence="10">Hok/Gef family protein</fullName>
    </submittedName>
</protein>
<dbReference type="EMBL" id="BJTZ01000066">
    <property type="protein sequence ID" value="GEK16106.1"/>
    <property type="molecule type" value="Genomic_DNA"/>
</dbReference>